<gene>
    <name evidence="7" type="ORF">ACIB24_11030</name>
</gene>
<dbReference type="InterPro" id="IPR036922">
    <property type="entry name" value="Rieske_2Fe-2S_sf"/>
</dbReference>
<dbReference type="EMBL" id="JBITLV010000003">
    <property type="protein sequence ID" value="MFI7587596.1"/>
    <property type="molecule type" value="Genomic_DNA"/>
</dbReference>
<evidence type="ECO:0000256" key="4">
    <source>
        <dbReference type="ARBA" id="ARBA00023014"/>
    </source>
</evidence>
<keyword evidence="8" id="KW-1185">Reference proteome</keyword>
<evidence type="ECO:0000256" key="2">
    <source>
        <dbReference type="ARBA" id="ARBA00022723"/>
    </source>
</evidence>
<name>A0ABW8AML7_9ACTN</name>
<reference evidence="7 8" key="1">
    <citation type="submission" date="2024-10" db="EMBL/GenBank/DDBJ databases">
        <title>The Natural Products Discovery Center: Release of the First 8490 Sequenced Strains for Exploring Actinobacteria Biosynthetic Diversity.</title>
        <authorList>
            <person name="Kalkreuter E."/>
            <person name="Kautsar S.A."/>
            <person name="Yang D."/>
            <person name="Bader C.D."/>
            <person name="Teijaro C.N."/>
            <person name="Fluegel L."/>
            <person name="Davis C.M."/>
            <person name="Simpson J.R."/>
            <person name="Lauterbach L."/>
            <person name="Steele A.D."/>
            <person name="Gui C."/>
            <person name="Meng S."/>
            <person name="Li G."/>
            <person name="Viehrig K."/>
            <person name="Ye F."/>
            <person name="Su P."/>
            <person name="Kiefer A.F."/>
            <person name="Nichols A."/>
            <person name="Cepeda A.J."/>
            <person name="Yan W."/>
            <person name="Fan B."/>
            <person name="Jiang Y."/>
            <person name="Adhikari A."/>
            <person name="Zheng C.-J."/>
            <person name="Schuster L."/>
            <person name="Cowan T.M."/>
            <person name="Smanski M.J."/>
            <person name="Chevrette M.G."/>
            <person name="De Carvalho L.P.S."/>
            <person name="Shen B."/>
        </authorList>
    </citation>
    <scope>NUCLEOTIDE SEQUENCE [LARGE SCALE GENOMIC DNA]</scope>
    <source>
        <strain evidence="7 8">NPDC049639</strain>
    </source>
</reference>
<evidence type="ECO:0000313" key="7">
    <source>
        <dbReference type="EMBL" id="MFI7587596.1"/>
    </source>
</evidence>
<proteinExistence type="predicted"/>
<dbReference type="SUPFAM" id="SSF50022">
    <property type="entry name" value="ISP domain"/>
    <property type="match status" value="1"/>
</dbReference>
<protein>
    <submittedName>
        <fullName evidence="7">Rieske (2Fe-2S) protein</fullName>
    </submittedName>
</protein>
<feature type="domain" description="Rieske" evidence="6">
    <location>
        <begin position="61"/>
        <end position="154"/>
    </location>
</feature>
<dbReference type="PROSITE" id="PS51296">
    <property type="entry name" value="RIESKE"/>
    <property type="match status" value="1"/>
</dbReference>
<dbReference type="Proteomes" id="UP001612915">
    <property type="component" value="Unassembled WGS sequence"/>
</dbReference>
<feature type="region of interest" description="Disordered" evidence="5">
    <location>
        <begin position="36"/>
        <end position="56"/>
    </location>
</feature>
<dbReference type="Gene3D" id="2.102.10.10">
    <property type="entry name" value="Rieske [2Fe-2S] iron-sulphur domain"/>
    <property type="match status" value="1"/>
</dbReference>
<keyword evidence="4" id="KW-0411">Iron-sulfur</keyword>
<dbReference type="Pfam" id="PF00355">
    <property type="entry name" value="Rieske"/>
    <property type="match status" value="1"/>
</dbReference>
<dbReference type="InterPro" id="IPR017941">
    <property type="entry name" value="Rieske_2Fe-2S"/>
</dbReference>
<keyword evidence="1" id="KW-0001">2Fe-2S</keyword>
<sequence>MTDTTALPTGPARRTMIVTAGAACLVGGGLAACSSDSGSAGGSDTGTGASADGGSSAAAGSTVIAVADAPLEKAVPATIGGEEVLVTRTGDSTAVAYSPVCPHQGGHVAQQGTKLVCPLHGSTFALDTGDVTQGPATKGLTTFDVKVDGANIVTA</sequence>
<evidence type="ECO:0000313" key="8">
    <source>
        <dbReference type="Proteomes" id="UP001612915"/>
    </source>
</evidence>
<evidence type="ECO:0000256" key="5">
    <source>
        <dbReference type="SAM" id="MobiDB-lite"/>
    </source>
</evidence>
<comment type="caution">
    <text evidence="7">The sequence shown here is derived from an EMBL/GenBank/DDBJ whole genome shotgun (WGS) entry which is preliminary data.</text>
</comment>
<accession>A0ABW8AML7</accession>
<evidence type="ECO:0000256" key="3">
    <source>
        <dbReference type="ARBA" id="ARBA00023004"/>
    </source>
</evidence>
<dbReference type="CDD" id="cd03467">
    <property type="entry name" value="Rieske"/>
    <property type="match status" value="1"/>
</dbReference>
<dbReference type="RefSeq" id="WP_398279585.1">
    <property type="nucleotide sequence ID" value="NZ_JBITLV010000003.1"/>
</dbReference>
<evidence type="ECO:0000256" key="1">
    <source>
        <dbReference type="ARBA" id="ARBA00022714"/>
    </source>
</evidence>
<evidence type="ECO:0000259" key="6">
    <source>
        <dbReference type="PROSITE" id="PS51296"/>
    </source>
</evidence>
<organism evidence="7 8">
    <name type="scientific">Spongisporangium articulatum</name>
    <dbReference type="NCBI Taxonomy" id="3362603"/>
    <lineage>
        <taxon>Bacteria</taxon>
        <taxon>Bacillati</taxon>
        <taxon>Actinomycetota</taxon>
        <taxon>Actinomycetes</taxon>
        <taxon>Kineosporiales</taxon>
        <taxon>Kineosporiaceae</taxon>
        <taxon>Spongisporangium</taxon>
    </lineage>
</organism>
<keyword evidence="2" id="KW-0479">Metal-binding</keyword>
<feature type="compositionally biased region" description="Low complexity" evidence="5">
    <location>
        <begin position="46"/>
        <end position="56"/>
    </location>
</feature>
<keyword evidence="3" id="KW-0408">Iron</keyword>